<evidence type="ECO:0000256" key="5">
    <source>
        <dbReference type="ARBA" id="ARBA00022827"/>
    </source>
</evidence>
<feature type="domain" description="Acyl-CoA dehydrogenase/oxidase N-terminal" evidence="11">
    <location>
        <begin position="8"/>
        <end position="128"/>
    </location>
</feature>
<organism evidence="12 13">
    <name type="scientific">Epidermidibacterium keratini</name>
    <dbReference type="NCBI Taxonomy" id="1891644"/>
    <lineage>
        <taxon>Bacteria</taxon>
        <taxon>Bacillati</taxon>
        <taxon>Actinomycetota</taxon>
        <taxon>Actinomycetes</taxon>
        <taxon>Sporichthyales</taxon>
        <taxon>Sporichthyaceae</taxon>
        <taxon>Epidermidibacterium</taxon>
    </lineage>
</organism>
<evidence type="ECO:0000256" key="7">
    <source>
        <dbReference type="RuleBase" id="RU362125"/>
    </source>
</evidence>
<dbReference type="InterPro" id="IPR009100">
    <property type="entry name" value="AcylCoA_DH/oxidase_NM_dom_sf"/>
</dbReference>
<feature type="region of interest" description="Disordered" evidence="8">
    <location>
        <begin position="400"/>
        <end position="441"/>
    </location>
</feature>
<dbReference type="InterPro" id="IPR046373">
    <property type="entry name" value="Acyl-CoA_Oxase/DH_mid-dom_sf"/>
</dbReference>
<dbReference type="PANTHER" id="PTHR48083">
    <property type="entry name" value="MEDIUM-CHAIN SPECIFIC ACYL-COA DEHYDROGENASE, MITOCHONDRIAL-RELATED"/>
    <property type="match status" value="1"/>
</dbReference>
<evidence type="ECO:0000256" key="1">
    <source>
        <dbReference type="ARBA" id="ARBA00001974"/>
    </source>
</evidence>
<dbReference type="AlphaFoldDB" id="A0A7L4YQ11"/>
<evidence type="ECO:0000259" key="9">
    <source>
        <dbReference type="Pfam" id="PF00441"/>
    </source>
</evidence>
<comment type="similarity">
    <text evidence="2 7">Belongs to the acyl-CoA dehydrogenase family.</text>
</comment>
<accession>A0A7L4YQ11</accession>
<dbReference type="GO" id="GO:0003995">
    <property type="term" value="F:acyl-CoA dehydrogenase activity"/>
    <property type="evidence" value="ECO:0007669"/>
    <property type="project" value="TreeGrafter"/>
</dbReference>
<dbReference type="OrthoDB" id="142556at2"/>
<keyword evidence="13" id="KW-1185">Reference proteome</keyword>
<dbReference type="Gene3D" id="2.40.110.10">
    <property type="entry name" value="Butyryl-CoA Dehydrogenase, subunit A, domain 2"/>
    <property type="match status" value="1"/>
</dbReference>
<dbReference type="RefSeq" id="WP_159546295.1">
    <property type="nucleotide sequence ID" value="NZ_CP047156.1"/>
</dbReference>
<evidence type="ECO:0000256" key="6">
    <source>
        <dbReference type="ARBA" id="ARBA00023002"/>
    </source>
</evidence>
<evidence type="ECO:0000256" key="8">
    <source>
        <dbReference type="SAM" id="MobiDB-lite"/>
    </source>
</evidence>
<feature type="domain" description="Acyl-CoA oxidase/dehydrogenase middle" evidence="10">
    <location>
        <begin position="132"/>
        <end position="234"/>
    </location>
</feature>
<evidence type="ECO:0000256" key="4">
    <source>
        <dbReference type="ARBA" id="ARBA00022630"/>
    </source>
</evidence>
<gene>
    <name evidence="12" type="ORF">EK0264_13220</name>
</gene>
<dbReference type="KEGG" id="eke:EK0264_13220"/>
<protein>
    <submittedName>
        <fullName evidence="12">Acyl-CoA dehydrogenase</fullName>
    </submittedName>
</protein>
<sequence length="441" mass="48925">MDLTQSPRSQELQSKLEDFMAEHIYPAERRFYSEAERLGPWEVYPVMEELKPKAREAGLWNLWKPKAHADDGLTNLEYAPLCEVMGRSLLAPEVFNCNAPDTGNMETILRYGTDAQRQEWLEPLLAGEIRSSFAMTEPEEASSDATQIGSSIVREGDEYVINGRKWYTTGATNPRTKIIIFMGKSDPDNANAYQRQSMVLVPKDTPGVKVIRPLPVMGFYGVPDRAAEVWFDNVRVPASNVLLGEGRGFEIAQGRLGPGRIHHCMRLIGLCERVLERMCRRSQLRAPFGEPLSQQTVTMERIANARAMIEQARLLTLKAAYMMDTVGAKGAKQEIAMIKVIAPNVAQQIVDWAIQAFGGGGTSNDHFLAAAYSNARLLRLADGPDEVHRNQIAKLEIRRHDETDPQRTGGNATVLTREEAQAAADAGPWPAPTSSTSSTKS</sequence>
<dbReference type="FunFam" id="2.40.110.10:FF:000002">
    <property type="entry name" value="Acyl-CoA dehydrogenase fadE12"/>
    <property type="match status" value="1"/>
</dbReference>
<reference evidence="12 13" key="1">
    <citation type="journal article" date="2018" name="Int. J. Syst. Evol. Microbiol.">
        <title>Epidermidibacterium keratini gen. nov., sp. nov., a member of the family Sporichthyaceae, isolated from keratin epidermis.</title>
        <authorList>
            <person name="Lee D.G."/>
            <person name="Trujillo M.E."/>
            <person name="Kang S."/>
            <person name="Nam J.J."/>
            <person name="Kim Y.J."/>
        </authorList>
    </citation>
    <scope>NUCLEOTIDE SEQUENCE [LARGE SCALE GENOMIC DNA]</scope>
    <source>
        <strain evidence="12 13">EPI-7</strain>
    </source>
</reference>
<evidence type="ECO:0000313" key="12">
    <source>
        <dbReference type="EMBL" id="QHC01158.1"/>
    </source>
</evidence>
<comment type="cofactor">
    <cofactor evidence="1 7">
        <name>FAD</name>
        <dbReference type="ChEBI" id="CHEBI:57692"/>
    </cofactor>
</comment>
<dbReference type="Pfam" id="PF02770">
    <property type="entry name" value="Acyl-CoA_dh_M"/>
    <property type="match status" value="1"/>
</dbReference>
<evidence type="ECO:0000259" key="10">
    <source>
        <dbReference type="Pfam" id="PF02770"/>
    </source>
</evidence>
<dbReference type="SUPFAM" id="SSF56645">
    <property type="entry name" value="Acyl-CoA dehydrogenase NM domain-like"/>
    <property type="match status" value="1"/>
</dbReference>
<keyword evidence="4 7" id="KW-0285">Flavoprotein</keyword>
<dbReference type="Gene3D" id="1.10.540.10">
    <property type="entry name" value="Acyl-CoA dehydrogenase/oxidase, N-terminal domain"/>
    <property type="match status" value="1"/>
</dbReference>
<evidence type="ECO:0000259" key="11">
    <source>
        <dbReference type="Pfam" id="PF02771"/>
    </source>
</evidence>
<feature type="compositionally biased region" description="Low complexity" evidence="8">
    <location>
        <begin position="421"/>
        <end position="441"/>
    </location>
</feature>
<dbReference type="InterPro" id="IPR009075">
    <property type="entry name" value="AcylCo_DH/oxidase_C"/>
</dbReference>
<keyword evidence="5 7" id="KW-0274">FAD</keyword>
<evidence type="ECO:0000256" key="3">
    <source>
        <dbReference type="ARBA" id="ARBA00011738"/>
    </source>
</evidence>
<dbReference type="InterPro" id="IPR050741">
    <property type="entry name" value="Acyl-CoA_dehydrogenase"/>
</dbReference>
<dbReference type="InterPro" id="IPR006091">
    <property type="entry name" value="Acyl-CoA_Oxase/DH_mid-dom"/>
</dbReference>
<feature type="domain" description="Acyl-CoA dehydrogenase/oxidase C-terminal" evidence="9">
    <location>
        <begin position="246"/>
        <end position="394"/>
    </location>
</feature>
<dbReference type="Proteomes" id="UP000463857">
    <property type="component" value="Chromosome"/>
</dbReference>
<proteinExistence type="inferred from homology"/>
<dbReference type="Gene3D" id="1.20.140.10">
    <property type="entry name" value="Butyryl-CoA Dehydrogenase, subunit A, domain 3"/>
    <property type="match status" value="1"/>
</dbReference>
<dbReference type="PANTHER" id="PTHR48083:SF13">
    <property type="entry name" value="ACYL-COA DEHYDROGENASE FAMILY MEMBER 11"/>
    <property type="match status" value="1"/>
</dbReference>
<dbReference type="Pfam" id="PF00441">
    <property type="entry name" value="Acyl-CoA_dh_1"/>
    <property type="match status" value="1"/>
</dbReference>
<dbReference type="InParanoid" id="A0A7L4YQ11"/>
<dbReference type="InterPro" id="IPR013786">
    <property type="entry name" value="AcylCoA_DH/ox_N"/>
</dbReference>
<dbReference type="GO" id="GO:0005737">
    <property type="term" value="C:cytoplasm"/>
    <property type="evidence" value="ECO:0007669"/>
    <property type="project" value="TreeGrafter"/>
</dbReference>
<dbReference type="Pfam" id="PF02771">
    <property type="entry name" value="Acyl-CoA_dh_N"/>
    <property type="match status" value="1"/>
</dbReference>
<dbReference type="GO" id="GO:0033539">
    <property type="term" value="P:fatty acid beta-oxidation using acyl-CoA dehydrogenase"/>
    <property type="evidence" value="ECO:0007669"/>
    <property type="project" value="TreeGrafter"/>
</dbReference>
<dbReference type="SUPFAM" id="SSF47203">
    <property type="entry name" value="Acyl-CoA dehydrogenase C-terminal domain-like"/>
    <property type="match status" value="1"/>
</dbReference>
<keyword evidence="6 7" id="KW-0560">Oxidoreductase</keyword>
<name>A0A7L4YQ11_9ACTN</name>
<dbReference type="EMBL" id="CP047156">
    <property type="protein sequence ID" value="QHC01158.1"/>
    <property type="molecule type" value="Genomic_DNA"/>
</dbReference>
<dbReference type="InterPro" id="IPR037069">
    <property type="entry name" value="AcylCoA_DH/ox_N_sf"/>
</dbReference>
<evidence type="ECO:0000256" key="2">
    <source>
        <dbReference type="ARBA" id="ARBA00009347"/>
    </source>
</evidence>
<evidence type="ECO:0000313" key="13">
    <source>
        <dbReference type="Proteomes" id="UP000463857"/>
    </source>
</evidence>
<dbReference type="InterPro" id="IPR036250">
    <property type="entry name" value="AcylCo_DH-like_C"/>
</dbReference>
<dbReference type="GO" id="GO:0050660">
    <property type="term" value="F:flavin adenine dinucleotide binding"/>
    <property type="evidence" value="ECO:0007669"/>
    <property type="project" value="InterPro"/>
</dbReference>
<comment type="subunit">
    <text evidence="3">Homodimer.</text>
</comment>